<dbReference type="InterPro" id="IPR007813">
    <property type="entry name" value="PilN"/>
</dbReference>
<dbReference type="Gene3D" id="3.30.420.380">
    <property type="match status" value="1"/>
</dbReference>
<evidence type="ECO:0000313" key="2">
    <source>
        <dbReference type="EMBL" id="SHN87839.1"/>
    </source>
</evidence>
<dbReference type="Pfam" id="PF05137">
    <property type="entry name" value="PilN"/>
    <property type="match status" value="1"/>
</dbReference>
<dbReference type="RefSeq" id="WP_072826707.1">
    <property type="nucleotide sequence ID" value="NZ_LT670849.1"/>
</dbReference>
<accession>A0A1M7UXZ8</accession>
<dbReference type="PANTHER" id="PTHR40278">
    <property type="entry name" value="DNA UTILIZATION PROTEIN HOFN"/>
    <property type="match status" value="1"/>
</dbReference>
<dbReference type="SUPFAM" id="SSF53067">
    <property type="entry name" value="Actin-like ATPase domain"/>
    <property type="match status" value="1"/>
</dbReference>
<keyword evidence="3" id="KW-1185">Reference proteome</keyword>
<name>A0A1M7UXZ8_9BRAD</name>
<protein>
    <submittedName>
        <fullName evidence="2">General secretion pathway protein L</fullName>
    </submittedName>
</protein>
<dbReference type="EMBL" id="LT670849">
    <property type="protein sequence ID" value="SHN87839.1"/>
    <property type="molecule type" value="Genomic_DNA"/>
</dbReference>
<dbReference type="InterPro" id="IPR043129">
    <property type="entry name" value="ATPase_NBD"/>
</dbReference>
<dbReference type="AlphaFoldDB" id="A0A1M7UXZ8"/>
<dbReference type="InterPro" id="IPR052534">
    <property type="entry name" value="Extracell_DNA_Util/SecSys_Comp"/>
</dbReference>
<dbReference type="PANTHER" id="PTHR40278:SF1">
    <property type="entry name" value="DNA UTILIZATION PROTEIN HOFN"/>
    <property type="match status" value="1"/>
</dbReference>
<proteinExistence type="predicted"/>
<dbReference type="Proteomes" id="UP000184096">
    <property type="component" value="Chromosome I"/>
</dbReference>
<feature type="region of interest" description="Disordered" evidence="1">
    <location>
        <begin position="44"/>
        <end position="63"/>
    </location>
</feature>
<evidence type="ECO:0000313" key="3">
    <source>
        <dbReference type="Proteomes" id="UP000184096"/>
    </source>
</evidence>
<reference evidence="3" key="1">
    <citation type="submission" date="2016-11" db="EMBL/GenBank/DDBJ databases">
        <authorList>
            <person name="Varghese N."/>
            <person name="Submissions S."/>
        </authorList>
    </citation>
    <scope>NUCLEOTIDE SEQUENCE [LARGE SCALE GENOMIC DNA]</scope>
    <source>
        <strain evidence="3">GAS401</strain>
    </source>
</reference>
<sequence length="355" mass="39001">MRMPAILKRWIETLATLLVAWHEHRREQRALTIALENQQVVVRETRSSHDITRPQDRPEPNSSAHLLDAPHNSFVVAEFPPDKIVRRDITVPAGAQKFLSGVVRNQIERLSPWPPNDVVYGFDGEVNSENASVFDVRILIASRANIDAFRKHLATLNVQVDRIVANSLIENLDDARKPVTLWSRSTDGSLDHPERLSRLIGLGIGGIVAASTCLTLWAFVSAGNIRDESESIAVRAKALQLQIQGGQMPSAAASGSSAERAWFLKETSGSSVILLEALSRALPDSAYLTEIRLESATLRMVGLADDAPGLLAPLEQSGHLTGVHFSAPTTRGSDGKSFRFSIEAHVEPRIRLEKE</sequence>
<feature type="compositionally biased region" description="Basic and acidic residues" evidence="1">
    <location>
        <begin position="44"/>
        <end position="59"/>
    </location>
</feature>
<dbReference type="OrthoDB" id="8196557at2"/>
<evidence type="ECO:0000256" key="1">
    <source>
        <dbReference type="SAM" id="MobiDB-lite"/>
    </source>
</evidence>
<gene>
    <name evidence="2" type="ORF">SAMN05444170_7399</name>
</gene>
<organism evidence="2 3">
    <name type="scientific">Bradyrhizobium erythrophlei</name>
    <dbReference type="NCBI Taxonomy" id="1437360"/>
    <lineage>
        <taxon>Bacteria</taxon>
        <taxon>Pseudomonadati</taxon>
        <taxon>Pseudomonadota</taxon>
        <taxon>Alphaproteobacteria</taxon>
        <taxon>Hyphomicrobiales</taxon>
        <taxon>Nitrobacteraceae</taxon>
        <taxon>Bradyrhizobium</taxon>
    </lineage>
</organism>